<evidence type="ECO:0000313" key="3">
    <source>
        <dbReference type="Proteomes" id="UP001341840"/>
    </source>
</evidence>
<feature type="region of interest" description="Disordered" evidence="1">
    <location>
        <begin position="1"/>
        <end position="208"/>
    </location>
</feature>
<dbReference type="Proteomes" id="UP001341840">
    <property type="component" value="Unassembled WGS sequence"/>
</dbReference>
<feature type="compositionally biased region" description="Basic and acidic residues" evidence="1">
    <location>
        <begin position="24"/>
        <end position="43"/>
    </location>
</feature>
<proteinExistence type="predicted"/>
<name>A0ABU6TPY1_9FABA</name>
<feature type="compositionally biased region" description="Basic and acidic residues" evidence="1">
    <location>
        <begin position="156"/>
        <end position="166"/>
    </location>
</feature>
<keyword evidence="3" id="KW-1185">Reference proteome</keyword>
<protein>
    <submittedName>
        <fullName evidence="2">Uncharacterized protein</fullName>
    </submittedName>
</protein>
<organism evidence="2 3">
    <name type="scientific">Stylosanthes scabra</name>
    <dbReference type="NCBI Taxonomy" id="79078"/>
    <lineage>
        <taxon>Eukaryota</taxon>
        <taxon>Viridiplantae</taxon>
        <taxon>Streptophyta</taxon>
        <taxon>Embryophyta</taxon>
        <taxon>Tracheophyta</taxon>
        <taxon>Spermatophyta</taxon>
        <taxon>Magnoliopsida</taxon>
        <taxon>eudicotyledons</taxon>
        <taxon>Gunneridae</taxon>
        <taxon>Pentapetalae</taxon>
        <taxon>rosids</taxon>
        <taxon>fabids</taxon>
        <taxon>Fabales</taxon>
        <taxon>Fabaceae</taxon>
        <taxon>Papilionoideae</taxon>
        <taxon>50 kb inversion clade</taxon>
        <taxon>dalbergioids sensu lato</taxon>
        <taxon>Dalbergieae</taxon>
        <taxon>Pterocarpus clade</taxon>
        <taxon>Stylosanthes</taxon>
    </lineage>
</organism>
<evidence type="ECO:0000256" key="1">
    <source>
        <dbReference type="SAM" id="MobiDB-lite"/>
    </source>
</evidence>
<feature type="compositionally biased region" description="Basic and acidic residues" evidence="1">
    <location>
        <begin position="59"/>
        <end position="79"/>
    </location>
</feature>
<reference evidence="2 3" key="1">
    <citation type="journal article" date="2023" name="Plants (Basel)">
        <title>Bridging the Gap: Combining Genomics and Transcriptomics Approaches to Understand Stylosanthes scabra, an Orphan Legume from the Brazilian Caatinga.</title>
        <authorList>
            <person name="Ferreira-Neto J.R.C."/>
            <person name="da Silva M.D."/>
            <person name="Binneck E."/>
            <person name="de Melo N.F."/>
            <person name="da Silva R.H."/>
            <person name="de Melo A.L.T.M."/>
            <person name="Pandolfi V."/>
            <person name="Bustamante F.O."/>
            <person name="Brasileiro-Vidal A.C."/>
            <person name="Benko-Iseppon A.M."/>
        </authorList>
    </citation>
    <scope>NUCLEOTIDE SEQUENCE [LARGE SCALE GENOMIC DNA]</scope>
    <source>
        <tissue evidence="2">Leaves</tissue>
    </source>
</reference>
<feature type="compositionally biased region" description="Polar residues" evidence="1">
    <location>
        <begin position="116"/>
        <end position="139"/>
    </location>
</feature>
<comment type="caution">
    <text evidence="2">The sequence shown here is derived from an EMBL/GenBank/DDBJ whole genome shotgun (WGS) entry which is preliminary data.</text>
</comment>
<accession>A0ABU6TPY1</accession>
<evidence type="ECO:0000313" key="2">
    <source>
        <dbReference type="EMBL" id="MED6149923.1"/>
    </source>
</evidence>
<sequence>MEEGKDSYGAWMMVQRPKRGRRGHREEGNKTGEGTSKKIEKGSKSRFSVLQIEESTVEQIHEEEKNQEEQKLHKIEEPKGINTTNTKGDKDGMVKEKKKNQQSQEIRNTIEKRTNESTAVANTASKIPQENKHSNQTRSQTKENNKRNSQITRASHYKENWTEAKDATPTMMEEEVEASIQTSVKERKPPDPNLVNAEKGENMDTDIEENNPYQNLIEGVDFTIPERSGLQDTDMNMN</sequence>
<dbReference type="EMBL" id="JASCZI010091319">
    <property type="protein sequence ID" value="MED6149923.1"/>
    <property type="molecule type" value="Genomic_DNA"/>
</dbReference>
<gene>
    <name evidence="2" type="ORF">PIB30_067227</name>
</gene>